<accession>A0A7G5H2B4</accession>
<feature type="domain" description="Thioredoxin" evidence="2">
    <location>
        <begin position="105"/>
        <end position="243"/>
    </location>
</feature>
<sequence>MKFVLLVVLFAFALRSSFAQMPQTSQVGIRRAVKIDKNTRFIDKVTGKPISYSAYQELMTKDPFGYHLEPIIDEYGQPSAYSIRACTPEERTTHSFNDIDITLRPKIGEPMQEFIMKGIDGKVYRLSELKGQVVVLSFWVSLQKPFWGPNDAKRFADALRPFQSENAPIILGILQDSKEEIASVMATETLPFMPIPDSLGFNSKFQVTSIPSFIIIDRSGKVANYIEGSDYDQLQKALQTVAR</sequence>
<dbReference type="PANTHER" id="PTHR42852:SF17">
    <property type="entry name" value="THIOREDOXIN-LIKE PROTEIN HI_1115"/>
    <property type="match status" value="1"/>
</dbReference>
<reference evidence="3 4" key="1">
    <citation type="submission" date="2020-07" db="EMBL/GenBank/DDBJ databases">
        <title>Spirosoma foliorum sp. nov., isolated from the leaves on the Nejang mountain Korea, Republic of.</title>
        <authorList>
            <person name="Ho H."/>
            <person name="Lee Y.-J."/>
            <person name="Nurcahyanto D.-A."/>
            <person name="Kim S.-G."/>
        </authorList>
    </citation>
    <scope>NUCLEOTIDE SEQUENCE [LARGE SCALE GENOMIC DNA]</scope>
    <source>
        <strain evidence="3 4">PL0136</strain>
    </source>
</reference>
<dbReference type="CDD" id="cd02966">
    <property type="entry name" value="TlpA_like_family"/>
    <property type="match status" value="1"/>
</dbReference>
<evidence type="ECO:0000256" key="1">
    <source>
        <dbReference type="SAM" id="SignalP"/>
    </source>
</evidence>
<feature type="chain" id="PRO_5028978202" evidence="1">
    <location>
        <begin position="20"/>
        <end position="243"/>
    </location>
</feature>
<dbReference type="Proteomes" id="UP000515369">
    <property type="component" value="Chromosome"/>
</dbReference>
<dbReference type="EMBL" id="CP059732">
    <property type="protein sequence ID" value="QMW05256.1"/>
    <property type="molecule type" value="Genomic_DNA"/>
</dbReference>
<dbReference type="SUPFAM" id="SSF52833">
    <property type="entry name" value="Thioredoxin-like"/>
    <property type="match status" value="1"/>
</dbReference>
<dbReference type="RefSeq" id="WP_182462602.1">
    <property type="nucleotide sequence ID" value="NZ_CP059732.1"/>
</dbReference>
<organism evidence="3 4">
    <name type="scientific">Spirosoma foliorum</name>
    <dbReference type="NCBI Taxonomy" id="2710596"/>
    <lineage>
        <taxon>Bacteria</taxon>
        <taxon>Pseudomonadati</taxon>
        <taxon>Bacteroidota</taxon>
        <taxon>Cytophagia</taxon>
        <taxon>Cytophagales</taxon>
        <taxon>Cytophagaceae</taxon>
        <taxon>Spirosoma</taxon>
    </lineage>
</organism>
<dbReference type="KEGG" id="sfol:H3H32_10400"/>
<feature type="signal peptide" evidence="1">
    <location>
        <begin position="1"/>
        <end position="19"/>
    </location>
</feature>
<name>A0A7G5H2B4_9BACT</name>
<evidence type="ECO:0000313" key="3">
    <source>
        <dbReference type="EMBL" id="QMW05256.1"/>
    </source>
</evidence>
<keyword evidence="4" id="KW-1185">Reference proteome</keyword>
<proteinExistence type="predicted"/>
<gene>
    <name evidence="3" type="ORF">H3H32_10400</name>
</gene>
<protein>
    <submittedName>
        <fullName evidence="3">TlpA family protein disulfide reductase</fullName>
    </submittedName>
</protein>
<keyword evidence="1" id="KW-0732">Signal</keyword>
<dbReference type="PROSITE" id="PS51352">
    <property type="entry name" value="THIOREDOXIN_2"/>
    <property type="match status" value="1"/>
</dbReference>
<dbReference type="InterPro" id="IPR036249">
    <property type="entry name" value="Thioredoxin-like_sf"/>
</dbReference>
<dbReference type="GO" id="GO:0016491">
    <property type="term" value="F:oxidoreductase activity"/>
    <property type="evidence" value="ECO:0007669"/>
    <property type="project" value="InterPro"/>
</dbReference>
<dbReference type="AlphaFoldDB" id="A0A7G5H2B4"/>
<evidence type="ECO:0000313" key="4">
    <source>
        <dbReference type="Proteomes" id="UP000515369"/>
    </source>
</evidence>
<dbReference type="Pfam" id="PF00578">
    <property type="entry name" value="AhpC-TSA"/>
    <property type="match status" value="1"/>
</dbReference>
<dbReference type="InterPro" id="IPR000866">
    <property type="entry name" value="AhpC/TSA"/>
</dbReference>
<dbReference type="GO" id="GO:0016209">
    <property type="term" value="F:antioxidant activity"/>
    <property type="evidence" value="ECO:0007669"/>
    <property type="project" value="InterPro"/>
</dbReference>
<dbReference type="PANTHER" id="PTHR42852">
    <property type="entry name" value="THIOL:DISULFIDE INTERCHANGE PROTEIN DSBE"/>
    <property type="match status" value="1"/>
</dbReference>
<dbReference type="InterPro" id="IPR050553">
    <property type="entry name" value="Thioredoxin_ResA/DsbE_sf"/>
</dbReference>
<dbReference type="Gene3D" id="3.40.30.10">
    <property type="entry name" value="Glutaredoxin"/>
    <property type="match status" value="1"/>
</dbReference>
<evidence type="ECO:0000259" key="2">
    <source>
        <dbReference type="PROSITE" id="PS51352"/>
    </source>
</evidence>
<dbReference type="InterPro" id="IPR013766">
    <property type="entry name" value="Thioredoxin_domain"/>
</dbReference>